<keyword evidence="1" id="KW-0812">Transmembrane</keyword>
<dbReference type="RefSeq" id="WP_188439522.1">
    <property type="nucleotide sequence ID" value="NZ_BMGK01000002.1"/>
</dbReference>
<protein>
    <submittedName>
        <fullName evidence="2">Uncharacterized protein</fullName>
    </submittedName>
</protein>
<keyword evidence="1" id="KW-1133">Transmembrane helix</keyword>
<dbReference type="EMBL" id="BMGK01000002">
    <property type="protein sequence ID" value="GGD85545.1"/>
    <property type="molecule type" value="Genomic_DNA"/>
</dbReference>
<reference evidence="2" key="2">
    <citation type="submission" date="2020-09" db="EMBL/GenBank/DDBJ databases">
        <authorList>
            <person name="Sun Q."/>
            <person name="Zhou Y."/>
        </authorList>
    </citation>
    <scope>NUCLEOTIDE SEQUENCE</scope>
    <source>
        <strain evidence="2">CGMCC 1.12924</strain>
    </source>
</reference>
<gene>
    <name evidence="2" type="ORF">GCM10011312_06990</name>
</gene>
<evidence type="ECO:0000313" key="3">
    <source>
        <dbReference type="Proteomes" id="UP000652231"/>
    </source>
</evidence>
<accession>A0A8J2Y5I6</accession>
<proteinExistence type="predicted"/>
<keyword evidence="1" id="KW-0472">Membrane</keyword>
<feature type="transmembrane region" description="Helical" evidence="1">
    <location>
        <begin position="79"/>
        <end position="98"/>
    </location>
</feature>
<evidence type="ECO:0000313" key="2">
    <source>
        <dbReference type="EMBL" id="GGD85545.1"/>
    </source>
</evidence>
<reference evidence="2" key="1">
    <citation type="journal article" date="2014" name="Int. J. Syst. Evol. Microbiol.">
        <title>Complete genome sequence of Corynebacterium casei LMG S-19264T (=DSM 44701T), isolated from a smear-ripened cheese.</title>
        <authorList>
            <consortium name="US DOE Joint Genome Institute (JGI-PGF)"/>
            <person name="Walter F."/>
            <person name="Albersmeier A."/>
            <person name="Kalinowski J."/>
            <person name="Ruckert C."/>
        </authorList>
    </citation>
    <scope>NUCLEOTIDE SEQUENCE</scope>
    <source>
        <strain evidence="2">CGMCC 1.12924</strain>
    </source>
</reference>
<keyword evidence="3" id="KW-1185">Reference proteome</keyword>
<comment type="caution">
    <text evidence="2">The sequence shown here is derived from an EMBL/GenBank/DDBJ whole genome shotgun (WGS) entry which is preliminary data.</text>
</comment>
<evidence type="ECO:0000256" key="1">
    <source>
        <dbReference type="SAM" id="Phobius"/>
    </source>
</evidence>
<dbReference type="Proteomes" id="UP000652231">
    <property type="component" value="Unassembled WGS sequence"/>
</dbReference>
<dbReference type="AlphaFoldDB" id="A0A8J2Y5I6"/>
<name>A0A8J2Y5I6_9FLAO</name>
<organism evidence="2 3">
    <name type="scientific">Planktosalinus lacus</name>
    <dbReference type="NCBI Taxonomy" id="1526573"/>
    <lineage>
        <taxon>Bacteria</taxon>
        <taxon>Pseudomonadati</taxon>
        <taxon>Bacteroidota</taxon>
        <taxon>Flavobacteriia</taxon>
        <taxon>Flavobacteriales</taxon>
        <taxon>Flavobacteriaceae</taxon>
        <taxon>Planktosalinus</taxon>
    </lineage>
</organism>
<sequence length="168" mass="19385">MSKNTLNIKKHGFKTPEGYFDALETKIIDTVKLSSKMPQEVPFKVPKNYFDTLSEKIEMNTISKTKKTKVISLFAYRPLRYVASIAAVLAVLFSIFIFQNNLTFKSEASLSDVSEYIENELIYFSDLELQELISEQPINDEVSNTTISNEELLDYLSYTLRDDHIFNE</sequence>